<dbReference type="GO" id="GO:0044550">
    <property type="term" value="P:secondary metabolite biosynthetic process"/>
    <property type="evidence" value="ECO:0007669"/>
    <property type="project" value="TreeGrafter"/>
</dbReference>
<dbReference type="GO" id="GO:0031177">
    <property type="term" value="F:phosphopantetheine binding"/>
    <property type="evidence" value="ECO:0007669"/>
    <property type="project" value="TreeGrafter"/>
</dbReference>
<dbReference type="InterPro" id="IPR045851">
    <property type="entry name" value="AMP-bd_C_sf"/>
</dbReference>
<protein>
    <recommendedName>
        <fullName evidence="2">AMP-dependent synthetase/ligase domain-containing protein</fullName>
    </recommendedName>
</protein>
<dbReference type="GO" id="GO:0005737">
    <property type="term" value="C:cytoplasm"/>
    <property type="evidence" value="ECO:0007669"/>
    <property type="project" value="TreeGrafter"/>
</dbReference>
<evidence type="ECO:0000259" key="2">
    <source>
        <dbReference type="Pfam" id="PF00501"/>
    </source>
</evidence>
<dbReference type="STRING" id="930990.A0A067MNZ5"/>
<feature type="domain" description="AMP-dependent synthetase/ligase" evidence="2">
    <location>
        <begin position="345"/>
        <end position="696"/>
    </location>
</feature>
<dbReference type="AlphaFoldDB" id="A0A067MNZ5"/>
<dbReference type="OrthoDB" id="416786at2759"/>
<evidence type="ECO:0000313" key="4">
    <source>
        <dbReference type="Proteomes" id="UP000027195"/>
    </source>
</evidence>
<dbReference type="GO" id="GO:0043041">
    <property type="term" value="P:amino acid activation for nonribosomal peptide biosynthetic process"/>
    <property type="evidence" value="ECO:0007669"/>
    <property type="project" value="TreeGrafter"/>
</dbReference>
<evidence type="ECO:0000313" key="3">
    <source>
        <dbReference type="EMBL" id="KDQ13612.1"/>
    </source>
</evidence>
<dbReference type="InterPro" id="IPR042099">
    <property type="entry name" value="ANL_N_sf"/>
</dbReference>
<dbReference type="Gene3D" id="3.30.559.30">
    <property type="entry name" value="Nonribosomal peptide synthetase, condensation domain"/>
    <property type="match status" value="1"/>
</dbReference>
<keyword evidence="4" id="KW-1185">Reference proteome</keyword>
<dbReference type="InterPro" id="IPR020845">
    <property type="entry name" value="AMP-binding_CS"/>
</dbReference>
<name>A0A067MNZ5_BOTB1</name>
<dbReference type="Pfam" id="PF00501">
    <property type="entry name" value="AMP-binding"/>
    <property type="match status" value="1"/>
</dbReference>
<dbReference type="PROSITE" id="PS00455">
    <property type="entry name" value="AMP_BINDING"/>
    <property type="match status" value="1"/>
</dbReference>
<dbReference type="Proteomes" id="UP000027195">
    <property type="component" value="Unassembled WGS sequence"/>
</dbReference>
<gene>
    <name evidence="3" type="ORF">BOTBODRAFT_45059</name>
</gene>
<dbReference type="PANTHER" id="PTHR45527:SF1">
    <property type="entry name" value="FATTY ACID SYNTHASE"/>
    <property type="match status" value="1"/>
</dbReference>
<reference evidence="4" key="1">
    <citation type="journal article" date="2014" name="Proc. Natl. Acad. Sci. U.S.A.">
        <title>Extensive sampling of basidiomycete genomes demonstrates inadequacy of the white-rot/brown-rot paradigm for wood decay fungi.</title>
        <authorList>
            <person name="Riley R."/>
            <person name="Salamov A.A."/>
            <person name="Brown D.W."/>
            <person name="Nagy L.G."/>
            <person name="Floudas D."/>
            <person name="Held B.W."/>
            <person name="Levasseur A."/>
            <person name="Lombard V."/>
            <person name="Morin E."/>
            <person name="Otillar R."/>
            <person name="Lindquist E.A."/>
            <person name="Sun H."/>
            <person name="LaButti K.M."/>
            <person name="Schmutz J."/>
            <person name="Jabbour D."/>
            <person name="Luo H."/>
            <person name="Baker S.E."/>
            <person name="Pisabarro A.G."/>
            <person name="Walton J.D."/>
            <person name="Blanchette R.A."/>
            <person name="Henrissat B."/>
            <person name="Martin F."/>
            <person name="Cullen D."/>
            <person name="Hibbett D.S."/>
            <person name="Grigoriev I.V."/>
        </authorList>
    </citation>
    <scope>NUCLEOTIDE SEQUENCE [LARGE SCALE GENOMIC DNA]</scope>
    <source>
        <strain evidence="4">FD-172 SS1</strain>
    </source>
</reference>
<dbReference type="InParanoid" id="A0A067MNZ5"/>
<organism evidence="3 4">
    <name type="scientific">Botryobasidium botryosum (strain FD-172 SS1)</name>
    <dbReference type="NCBI Taxonomy" id="930990"/>
    <lineage>
        <taxon>Eukaryota</taxon>
        <taxon>Fungi</taxon>
        <taxon>Dikarya</taxon>
        <taxon>Basidiomycota</taxon>
        <taxon>Agaricomycotina</taxon>
        <taxon>Agaricomycetes</taxon>
        <taxon>Cantharellales</taxon>
        <taxon>Botryobasidiaceae</taxon>
        <taxon>Botryobasidium</taxon>
    </lineage>
</organism>
<proteinExistence type="predicted"/>
<dbReference type="HOGENOM" id="CLU_000022_2_4_1"/>
<dbReference type="SUPFAM" id="SSF56801">
    <property type="entry name" value="Acetyl-CoA synthetase-like"/>
    <property type="match status" value="1"/>
</dbReference>
<dbReference type="Gene3D" id="3.40.50.12780">
    <property type="entry name" value="N-terminal domain of ligase-like"/>
    <property type="match status" value="1"/>
</dbReference>
<evidence type="ECO:0000256" key="1">
    <source>
        <dbReference type="ARBA" id="ARBA00023268"/>
    </source>
</evidence>
<dbReference type="EMBL" id="KL198042">
    <property type="protein sequence ID" value="KDQ13612.1"/>
    <property type="molecule type" value="Genomic_DNA"/>
</dbReference>
<dbReference type="Gene3D" id="3.30.300.30">
    <property type="match status" value="1"/>
</dbReference>
<keyword evidence="1" id="KW-0511">Multifunctional enzyme</keyword>
<dbReference type="InterPro" id="IPR000873">
    <property type="entry name" value="AMP-dep_synth/lig_dom"/>
</dbReference>
<dbReference type="SUPFAM" id="SSF52777">
    <property type="entry name" value="CoA-dependent acyltransferases"/>
    <property type="match status" value="1"/>
</dbReference>
<accession>A0A067MNZ5</accession>
<dbReference type="PANTHER" id="PTHR45527">
    <property type="entry name" value="NONRIBOSOMAL PEPTIDE SYNTHETASE"/>
    <property type="match status" value="1"/>
</dbReference>
<sequence>MATARTRSPLDAADIVRFLDAPTVDHATLQSTINAIFSNVDAKQPHVSSEVICEDARPNTDALLTNILARPTPDVAPSTELRQPDTEAYWQTLLRGFTKAALGELIPHPVASASCRADTMVHITSSIGEPQVEHLRVRIAVLSAWAAVLSAHTGSDDIVVADGFEVLTKPEKDASGYSLVPRRIQFTSANTVHQQLSIQITQDALHASHAWETTKMRPEGVYSLVEILSEPEIMENNRSLVRAFETPLQLSTTYTASGAVTFSSQYDPAAFVKGDVEYMLNHLVLAFQQFLAEPNIPHDRVDLISVEERSFTLNFPTIDIEAEKLGLEAAEDPARYRYAHELLLRQVSARPDAVAIEWEGEPVYTYAQLDAASNKLAKYFVSELGIRLGGLVMLFSHHSPHVIVMLYALLKIGAPYLPVDIDSPPELFRRSIEGCSSDLFLTVKAMEPRLRELCWGQRIVAIDEDEVVAKYSALDGAPLDPALLKGDPAKMLAYINLTSGSTGVPKKCMLSHANVVHFVVGAAPAYLRAPETRQLQMYDLQYDGMVDDVFLTHYAGGTICMVPKAHFETRLQDVLRETRATSFTTSPTLGKMLDPAVLPSLKVITFTGEPLTKSVRDRWLVHGKILLNGFGPTETICGFALEVIMHKSAAHDTPVGFAMEKSTRIYILRPNTIQPMPVGCVGEIVVSGPIVGMGYYGDVEKTKEAYVDDPFRKGFRMYRTGDFGRVNHEGRLFFLGRRDMQVGVEGYRIELGQIESVLLQAQSTWLSAVDIVTHKGKTHLAAFLAPRLARINTTSDAQPSSDTTLAPALMAEATAEAKRLKEFATPRLLPMMVPTLWIPLAALPRTATGKLDRKTLKAVFDKLEPCLQEGVVGSS</sequence>